<reference evidence="2 3" key="1">
    <citation type="journal article" date="2018" name="PLoS Pathog.">
        <title>Evolution of structural diversity of trichothecenes, a family of toxins produced by plant pathogenic and entomopathogenic fungi.</title>
        <authorList>
            <person name="Proctor R.H."/>
            <person name="McCormick S.P."/>
            <person name="Kim H.S."/>
            <person name="Cardoza R.E."/>
            <person name="Stanley A.M."/>
            <person name="Lindo L."/>
            <person name="Kelly A."/>
            <person name="Brown D.W."/>
            <person name="Lee T."/>
            <person name="Vaughan M.M."/>
            <person name="Alexander N.J."/>
            <person name="Busman M."/>
            <person name="Gutierrez S."/>
        </authorList>
    </citation>
    <scope>NUCLEOTIDE SEQUENCE [LARGE SCALE GENOMIC DNA]</scope>
    <source>
        <strain evidence="2 3">IBT 40837</strain>
    </source>
</reference>
<dbReference type="EMBL" id="PXOA01000416">
    <property type="protein sequence ID" value="RFU75662.1"/>
    <property type="molecule type" value="Genomic_DNA"/>
</dbReference>
<keyword evidence="1" id="KW-0812">Transmembrane</keyword>
<dbReference type="PANTHER" id="PTHR28022">
    <property type="entry name" value="GPI MANNOSYLTRANSFERASE 2 SUBUNIT PGA1"/>
    <property type="match status" value="1"/>
</dbReference>
<dbReference type="GO" id="GO:0000030">
    <property type="term" value="F:mannosyltransferase activity"/>
    <property type="evidence" value="ECO:0007669"/>
    <property type="project" value="TreeGrafter"/>
</dbReference>
<keyword evidence="3" id="KW-1185">Reference proteome</keyword>
<proteinExistence type="predicted"/>
<dbReference type="OrthoDB" id="3360032at2759"/>
<evidence type="ECO:0000313" key="3">
    <source>
        <dbReference type="Proteomes" id="UP000266272"/>
    </source>
</evidence>
<protein>
    <submittedName>
        <fullName evidence="2">Uncharacterized protein</fullName>
    </submittedName>
</protein>
<name>A0A395NHU2_TRIAR</name>
<sequence>PVLGPATYWSIRKNLTRVFPLNQGEDEDGRGHPTWVLLDKLTPGQRYELRVCWSALDDENSHSSPKKQPTAFTLDAYPLTTVLSTPSLLKSFTNPPGSPPSKLSPQQQECMEDLRSKLPFDHLPPERHSVFLVRVLAAADYVSHHASLMTDPPPVLVDLILDPYLYNVLPQSLVPTVCYLVVVGIVTWFVARWVARSLTSFASTSSDDKAKKDN</sequence>
<gene>
    <name evidence="2" type="ORF">TARUN_6555</name>
</gene>
<dbReference type="PANTHER" id="PTHR28022:SF1">
    <property type="entry name" value="GPI MANNOSYLTRANSFERASE 2 SUBUNIT PGA1"/>
    <property type="match status" value="1"/>
</dbReference>
<dbReference type="Proteomes" id="UP000266272">
    <property type="component" value="Unassembled WGS sequence"/>
</dbReference>
<dbReference type="InterPro" id="IPR019433">
    <property type="entry name" value="GPI_ManTrfase_II_coact_Pga1"/>
</dbReference>
<dbReference type="GO" id="GO:0005789">
    <property type="term" value="C:endoplasmic reticulum membrane"/>
    <property type="evidence" value="ECO:0007669"/>
    <property type="project" value="TreeGrafter"/>
</dbReference>
<dbReference type="GO" id="GO:0031501">
    <property type="term" value="C:mannosyltransferase complex"/>
    <property type="evidence" value="ECO:0007669"/>
    <property type="project" value="TreeGrafter"/>
</dbReference>
<keyword evidence="1" id="KW-1133">Transmembrane helix</keyword>
<organism evidence="2 3">
    <name type="scientific">Trichoderma arundinaceum</name>
    <dbReference type="NCBI Taxonomy" id="490622"/>
    <lineage>
        <taxon>Eukaryota</taxon>
        <taxon>Fungi</taxon>
        <taxon>Dikarya</taxon>
        <taxon>Ascomycota</taxon>
        <taxon>Pezizomycotina</taxon>
        <taxon>Sordariomycetes</taxon>
        <taxon>Hypocreomycetidae</taxon>
        <taxon>Hypocreales</taxon>
        <taxon>Hypocreaceae</taxon>
        <taxon>Trichoderma</taxon>
    </lineage>
</organism>
<feature type="transmembrane region" description="Helical" evidence="1">
    <location>
        <begin position="173"/>
        <end position="195"/>
    </location>
</feature>
<dbReference type="AlphaFoldDB" id="A0A395NHU2"/>
<dbReference type="GO" id="GO:0006506">
    <property type="term" value="P:GPI anchor biosynthetic process"/>
    <property type="evidence" value="ECO:0007669"/>
    <property type="project" value="TreeGrafter"/>
</dbReference>
<evidence type="ECO:0000313" key="2">
    <source>
        <dbReference type="EMBL" id="RFU75662.1"/>
    </source>
</evidence>
<accession>A0A395NHU2</accession>
<feature type="non-terminal residue" evidence="2">
    <location>
        <position position="1"/>
    </location>
</feature>
<comment type="caution">
    <text evidence="2">The sequence shown here is derived from an EMBL/GenBank/DDBJ whole genome shotgun (WGS) entry which is preliminary data.</text>
</comment>
<evidence type="ECO:0000256" key="1">
    <source>
        <dbReference type="SAM" id="Phobius"/>
    </source>
</evidence>
<keyword evidence="1" id="KW-0472">Membrane</keyword>